<gene>
    <name evidence="2" type="ORF">COCMIDRAFT_24245</name>
</gene>
<dbReference type="RefSeq" id="XP_007685561.1">
    <property type="nucleotide sequence ID" value="XM_007687371.1"/>
</dbReference>
<dbReference type="AlphaFoldDB" id="W6Z7Z7"/>
<dbReference type="eggNOG" id="ENOG502SA6H">
    <property type="taxonomic scope" value="Eukaryota"/>
</dbReference>
<dbReference type="EMBL" id="KI963947">
    <property type="protein sequence ID" value="EUC47847.1"/>
    <property type="molecule type" value="Genomic_DNA"/>
</dbReference>
<dbReference type="OrthoDB" id="2251794at2759"/>
<dbReference type="Proteomes" id="UP000054032">
    <property type="component" value="Unassembled WGS sequence"/>
</dbReference>
<evidence type="ECO:0000313" key="3">
    <source>
        <dbReference type="Proteomes" id="UP000054032"/>
    </source>
</evidence>
<organism evidence="2 3">
    <name type="scientific">Bipolaris oryzae ATCC 44560</name>
    <dbReference type="NCBI Taxonomy" id="930090"/>
    <lineage>
        <taxon>Eukaryota</taxon>
        <taxon>Fungi</taxon>
        <taxon>Dikarya</taxon>
        <taxon>Ascomycota</taxon>
        <taxon>Pezizomycotina</taxon>
        <taxon>Dothideomycetes</taxon>
        <taxon>Pleosporomycetidae</taxon>
        <taxon>Pleosporales</taxon>
        <taxon>Pleosporineae</taxon>
        <taxon>Pleosporaceae</taxon>
        <taxon>Bipolaris</taxon>
    </lineage>
</organism>
<proteinExistence type="predicted"/>
<accession>W6Z7Z7</accession>
<evidence type="ECO:0000313" key="2">
    <source>
        <dbReference type="EMBL" id="EUC47847.1"/>
    </source>
</evidence>
<dbReference type="GeneID" id="19120558"/>
<feature type="chain" id="PRO_5004886719" evidence="1">
    <location>
        <begin position="20"/>
        <end position="113"/>
    </location>
</feature>
<evidence type="ECO:0000256" key="1">
    <source>
        <dbReference type="SAM" id="SignalP"/>
    </source>
</evidence>
<reference evidence="2 3" key="1">
    <citation type="journal article" date="2013" name="PLoS Genet.">
        <title>Comparative genome structure, secondary metabolite, and effector coding capacity across Cochliobolus pathogens.</title>
        <authorList>
            <person name="Condon B.J."/>
            <person name="Leng Y."/>
            <person name="Wu D."/>
            <person name="Bushley K.E."/>
            <person name="Ohm R.A."/>
            <person name="Otillar R."/>
            <person name="Martin J."/>
            <person name="Schackwitz W."/>
            <person name="Grimwood J."/>
            <person name="MohdZainudin N."/>
            <person name="Xue C."/>
            <person name="Wang R."/>
            <person name="Manning V.A."/>
            <person name="Dhillon B."/>
            <person name="Tu Z.J."/>
            <person name="Steffenson B.J."/>
            <person name="Salamov A."/>
            <person name="Sun H."/>
            <person name="Lowry S."/>
            <person name="LaButti K."/>
            <person name="Han J."/>
            <person name="Copeland A."/>
            <person name="Lindquist E."/>
            <person name="Barry K."/>
            <person name="Schmutz J."/>
            <person name="Baker S.E."/>
            <person name="Ciuffetti L.M."/>
            <person name="Grigoriev I.V."/>
            <person name="Zhong S."/>
            <person name="Turgeon B.G."/>
        </authorList>
    </citation>
    <scope>NUCLEOTIDE SEQUENCE [LARGE SCALE GENOMIC DNA]</scope>
    <source>
        <strain evidence="2 3">ATCC 44560</strain>
    </source>
</reference>
<name>W6Z7Z7_COCMI</name>
<protein>
    <submittedName>
        <fullName evidence="2">Uncharacterized protein</fullName>
    </submittedName>
</protein>
<keyword evidence="3" id="KW-1185">Reference proteome</keyword>
<feature type="signal peptide" evidence="1">
    <location>
        <begin position="1"/>
        <end position="19"/>
    </location>
</feature>
<dbReference type="HOGENOM" id="CLU_157377_0_0_1"/>
<sequence length="113" mass="11832">MKLISATLTLLLSAAPTLAAVGGRCSNNWGAECICLDSDECSYTWGGTPYTGTSGNWPCPSDPENIVGCVIPDCPGHGSDTQCLWRDGCQSVNPDPVCPGGDDFVCCNHKYGD</sequence>
<keyword evidence="1" id="KW-0732">Signal</keyword>
<dbReference type="KEGG" id="bor:COCMIDRAFT_24245"/>